<feature type="domain" description="Ig-like" evidence="7">
    <location>
        <begin position="625"/>
        <end position="718"/>
    </location>
</feature>
<accession>A0A915DB53</accession>
<evidence type="ECO:0000259" key="7">
    <source>
        <dbReference type="PROSITE" id="PS50835"/>
    </source>
</evidence>
<dbReference type="SMART" id="SM00409">
    <property type="entry name" value="IG"/>
    <property type="match status" value="4"/>
</dbReference>
<dbReference type="InterPro" id="IPR052385">
    <property type="entry name" value="Obscurin/Obscurin-like_Reg"/>
</dbReference>
<keyword evidence="5" id="KW-0393">Immunoglobulin domain</keyword>
<dbReference type="SMART" id="SM00408">
    <property type="entry name" value="IGc2"/>
    <property type="match status" value="4"/>
</dbReference>
<evidence type="ECO:0000256" key="2">
    <source>
        <dbReference type="ARBA" id="ARBA00022490"/>
    </source>
</evidence>
<keyword evidence="2" id="KW-0963">Cytoplasm</keyword>
<dbReference type="Gene3D" id="2.60.40.10">
    <property type="entry name" value="Immunoglobulins"/>
    <property type="match status" value="7"/>
</dbReference>
<dbReference type="CDD" id="cd00096">
    <property type="entry name" value="Ig"/>
    <property type="match status" value="2"/>
</dbReference>
<comment type="subcellular location">
    <subcellularLocation>
        <location evidence="1">Cytoplasm</location>
    </subcellularLocation>
</comment>
<dbReference type="AlphaFoldDB" id="A0A915DB53"/>
<dbReference type="PANTHER" id="PTHR35971:SF5">
    <property type="entry name" value="OBSCURIN LIKE CYTOSKELETAL ADAPTOR 1"/>
    <property type="match status" value="1"/>
</dbReference>
<feature type="compositionally biased region" description="Low complexity" evidence="6">
    <location>
        <begin position="465"/>
        <end position="476"/>
    </location>
</feature>
<evidence type="ECO:0000256" key="5">
    <source>
        <dbReference type="ARBA" id="ARBA00023319"/>
    </source>
</evidence>
<feature type="domain" description="Ig-like" evidence="7">
    <location>
        <begin position="771"/>
        <end position="841"/>
    </location>
</feature>
<feature type="compositionally biased region" description="Polar residues" evidence="6">
    <location>
        <begin position="431"/>
        <end position="441"/>
    </location>
</feature>
<dbReference type="WBParaSite" id="jg18054.3">
    <property type="protein sequence ID" value="jg18054.3"/>
    <property type="gene ID" value="jg18054"/>
</dbReference>
<feature type="domain" description="Ig-like" evidence="7">
    <location>
        <begin position="924"/>
        <end position="982"/>
    </location>
</feature>
<feature type="region of interest" description="Disordered" evidence="6">
    <location>
        <begin position="363"/>
        <end position="517"/>
    </location>
</feature>
<dbReference type="PANTHER" id="PTHR35971">
    <property type="entry name" value="SI:DKEY-31G6.6"/>
    <property type="match status" value="1"/>
</dbReference>
<feature type="compositionally biased region" description="Polar residues" evidence="6">
    <location>
        <begin position="201"/>
        <end position="217"/>
    </location>
</feature>
<keyword evidence="4" id="KW-1015">Disulfide bond</keyword>
<dbReference type="InterPro" id="IPR007110">
    <property type="entry name" value="Ig-like_dom"/>
</dbReference>
<dbReference type="InterPro" id="IPR036179">
    <property type="entry name" value="Ig-like_dom_sf"/>
</dbReference>
<dbReference type="Proteomes" id="UP000887574">
    <property type="component" value="Unplaced"/>
</dbReference>
<feature type="region of interest" description="Disordered" evidence="6">
    <location>
        <begin position="541"/>
        <end position="621"/>
    </location>
</feature>
<dbReference type="InterPro" id="IPR003599">
    <property type="entry name" value="Ig_sub"/>
</dbReference>
<sequence length="982" mass="108401">MLIIKEPNAADGGAYKCTAANKLGESNANINLNFAGGEERAATPSQKGGPTFVGKPRIIPKDGGALILMECKVKSNSRPTAKWSKDGAALSMGALYNDLFTDLGDGTFLCQLEIKRPTANEAGQYRCNIRNEQGETNANLSLNFQQEEATPSEGHRSPSQGRGKSPKPGSRASTPSKKHREGTPSRRHKSREGSPKKSVRSRTATPTKEMTDGNSLQPEAAGGTGRKSSKSEAMDTSESGAAGGTKRKGDSGLPPAPKRDRSRSKSPAPPKQAAAAAAAASGPEAYKKAPVVTQSLKPKTGHTGETVVLECEWQCHSSTKITWSKDGKTIESSSEYSSTFNGQMAQLSIKKMSETKAGLYKCTAKSEYGEGQSSTTVKYELNEQEKEEQKKKADAAKAEESQKRKAKGDDQVVPEKQRVRISEPEERRPSKYSSRQNTDEISQADDEIPASGLQISAERRRELLKLSGGSSQKSPSSPMPLPNESKKTDESRQNSLARLQGQQVGKRTSSIRDLNPIQQMAMQLKKVQKSKKESLVVQIDAPELKHHGSPSPDPSPRNSLLEPERRDTLLTPDFDPRSATDLEKRRSTSPNMRRRSSVHMRRESIGDVLEKPTTPLKPIGEEGTPARILEIPENVTVMENELAILKCVVEGNPQPTFTWTKGGREVVPGGRVRFTTDGDAGFISLIIGKCRPTDEGDYLLTVKNKYGSDSVEAKLLVSNESGLDFRAMLKKRESKSGSTYDKDEDKQKNDAERRQSLFPGKRLEKWDEQVDKIAELKCVYSRPNAKVRWYKDRKEIFSGGLKYKIVINKSNISLVINNPDVDDSGKYTCEANSQPTHSMVTVEEIYRTKQGVLTCKLNSARAPVVWHCGGKPIDVNDKRFVIEKDAVGRCTLTIKVVEDKDQAEWMAKVNNEVYSKVMVYVEEPRETFVVPLKSQRANERESATFECDVNDRDYNVEWWHDGKKITIDGKRFKDEKVGGSVV</sequence>
<evidence type="ECO:0000313" key="9">
    <source>
        <dbReference type="WBParaSite" id="jg18054.3"/>
    </source>
</evidence>
<feature type="compositionally biased region" description="Low complexity" evidence="6">
    <location>
        <begin position="271"/>
        <end position="284"/>
    </location>
</feature>
<evidence type="ECO:0000256" key="6">
    <source>
        <dbReference type="SAM" id="MobiDB-lite"/>
    </source>
</evidence>
<keyword evidence="8" id="KW-1185">Reference proteome</keyword>
<dbReference type="PROSITE" id="PS50835">
    <property type="entry name" value="IG_LIKE"/>
    <property type="match status" value="5"/>
</dbReference>
<evidence type="ECO:0000256" key="3">
    <source>
        <dbReference type="ARBA" id="ARBA00022553"/>
    </source>
</evidence>
<evidence type="ECO:0000256" key="1">
    <source>
        <dbReference type="ARBA" id="ARBA00004496"/>
    </source>
</evidence>
<dbReference type="Pfam" id="PF07679">
    <property type="entry name" value="I-set"/>
    <property type="match status" value="4"/>
</dbReference>
<dbReference type="InterPro" id="IPR013783">
    <property type="entry name" value="Ig-like_fold"/>
</dbReference>
<feature type="domain" description="Ig-like" evidence="7">
    <location>
        <begin position="50"/>
        <end position="143"/>
    </location>
</feature>
<feature type="domain" description="Ig-like" evidence="7">
    <location>
        <begin position="290"/>
        <end position="378"/>
    </location>
</feature>
<dbReference type="SUPFAM" id="SSF48726">
    <property type="entry name" value="Immunoglobulin"/>
    <property type="match status" value="6"/>
</dbReference>
<evidence type="ECO:0000313" key="8">
    <source>
        <dbReference type="Proteomes" id="UP000887574"/>
    </source>
</evidence>
<dbReference type="InterPro" id="IPR003598">
    <property type="entry name" value="Ig_sub2"/>
</dbReference>
<reference evidence="9" key="1">
    <citation type="submission" date="2022-11" db="UniProtKB">
        <authorList>
            <consortium name="WormBaseParasite"/>
        </authorList>
    </citation>
    <scope>IDENTIFICATION</scope>
</reference>
<organism evidence="8 9">
    <name type="scientific">Ditylenchus dipsaci</name>
    <dbReference type="NCBI Taxonomy" id="166011"/>
    <lineage>
        <taxon>Eukaryota</taxon>
        <taxon>Metazoa</taxon>
        <taxon>Ecdysozoa</taxon>
        <taxon>Nematoda</taxon>
        <taxon>Chromadorea</taxon>
        <taxon>Rhabditida</taxon>
        <taxon>Tylenchina</taxon>
        <taxon>Tylenchomorpha</taxon>
        <taxon>Sphaerularioidea</taxon>
        <taxon>Anguinidae</taxon>
        <taxon>Anguininae</taxon>
        <taxon>Ditylenchus</taxon>
    </lineage>
</organism>
<feature type="compositionally biased region" description="Basic and acidic residues" evidence="6">
    <location>
        <begin position="380"/>
        <end position="429"/>
    </location>
</feature>
<protein>
    <submittedName>
        <fullName evidence="9">Ig-like domain-containing protein</fullName>
    </submittedName>
</protein>
<feature type="compositionally biased region" description="Polar residues" evidence="6">
    <location>
        <begin position="493"/>
        <end position="517"/>
    </location>
</feature>
<evidence type="ECO:0000256" key="4">
    <source>
        <dbReference type="ARBA" id="ARBA00023157"/>
    </source>
</evidence>
<feature type="compositionally biased region" description="Basic and acidic residues" evidence="6">
    <location>
        <begin position="600"/>
        <end position="610"/>
    </location>
</feature>
<dbReference type="GO" id="GO:0005737">
    <property type="term" value="C:cytoplasm"/>
    <property type="evidence" value="ECO:0007669"/>
    <property type="project" value="UniProtKB-SubCell"/>
</dbReference>
<dbReference type="FunFam" id="2.60.40.10:FF:000107">
    <property type="entry name" value="Myosin, light chain kinase a"/>
    <property type="match status" value="2"/>
</dbReference>
<dbReference type="InterPro" id="IPR013098">
    <property type="entry name" value="Ig_I-set"/>
</dbReference>
<name>A0A915DB53_9BILA</name>
<feature type="compositionally biased region" description="Basic and acidic residues" evidence="6">
    <location>
        <begin position="562"/>
        <end position="586"/>
    </location>
</feature>
<keyword evidence="3" id="KW-0597">Phosphoprotein</keyword>
<proteinExistence type="predicted"/>
<feature type="compositionally biased region" description="Basic residues" evidence="6">
    <location>
        <begin position="176"/>
        <end position="190"/>
    </location>
</feature>
<feature type="region of interest" description="Disordered" evidence="6">
    <location>
        <begin position="147"/>
        <end position="302"/>
    </location>
</feature>